<protein>
    <submittedName>
        <fullName evidence="2">Uncharacterized protein</fullName>
    </submittedName>
</protein>
<dbReference type="EnsemblProtists" id="EOD25909">
    <property type="protein sequence ID" value="EOD25909"/>
    <property type="gene ID" value="EMIHUDRAFT_237306"/>
</dbReference>
<evidence type="ECO:0000313" key="3">
    <source>
        <dbReference type="Proteomes" id="UP000013827"/>
    </source>
</evidence>
<proteinExistence type="predicted"/>
<dbReference type="GeneID" id="17271453"/>
<feature type="chain" id="PRO_5044291523" evidence="1">
    <location>
        <begin position="18"/>
        <end position="141"/>
    </location>
</feature>
<evidence type="ECO:0000256" key="1">
    <source>
        <dbReference type="SAM" id="SignalP"/>
    </source>
</evidence>
<dbReference type="Proteomes" id="UP000013827">
    <property type="component" value="Unassembled WGS sequence"/>
</dbReference>
<sequence>MLSTAFILTSFVLTASAKLAIIGEYHGEYSPCSFHQVVVTETEFRDAYLPNPDSVTNITQYDNDEKYLVGQNIDWEYAKDKWSRIDWEYVEGKFTYCRIVYNADNETEAKSFAKPKIAIKNSCGGFPWSTMTSGLATLRAP</sequence>
<feature type="signal peptide" evidence="1">
    <location>
        <begin position="1"/>
        <end position="17"/>
    </location>
</feature>
<keyword evidence="3" id="KW-1185">Reference proteome</keyword>
<reference evidence="3" key="1">
    <citation type="journal article" date="2013" name="Nature">
        <title>Pan genome of the phytoplankton Emiliania underpins its global distribution.</title>
        <authorList>
            <person name="Read B.A."/>
            <person name="Kegel J."/>
            <person name="Klute M.J."/>
            <person name="Kuo A."/>
            <person name="Lefebvre S.C."/>
            <person name="Maumus F."/>
            <person name="Mayer C."/>
            <person name="Miller J."/>
            <person name="Monier A."/>
            <person name="Salamov A."/>
            <person name="Young J."/>
            <person name="Aguilar M."/>
            <person name="Claverie J.M."/>
            <person name="Frickenhaus S."/>
            <person name="Gonzalez K."/>
            <person name="Herman E.K."/>
            <person name="Lin Y.C."/>
            <person name="Napier J."/>
            <person name="Ogata H."/>
            <person name="Sarno A.F."/>
            <person name="Shmutz J."/>
            <person name="Schroeder D."/>
            <person name="de Vargas C."/>
            <person name="Verret F."/>
            <person name="von Dassow P."/>
            <person name="Valentin K."/>
            <person name="Van de Peer Y."/>
            <person name="Wheeler G."/>
            <person name="Dacks J.B."/>
            <person name="Delwiche C.F."/>
            <person name="Dyhrman S.T."/>
            <person name="Glockner G."/>
            <person name="John U."/>
            <person name="Richards T."/>
            <person name="Worden A.Z."/>
            <person name="Zhang X."/>
            <person name="Grigoriev I.V."/>
            <person name="Allen A.E."/>
            <person name="Bidle K."/>
            <person name="Borodovsky M."/>
            <person name="Bowler C."/>
            <person name="Brownlee C."/>
            <person name="Cock J.M."/>
            <person name="Elias M."/>
            <person name="Gladyshev V.N."/>
            <person name="Groth M."/>
            <person name="Guda C."/>
            <person name="Hadaegh A."/>
            <person name="Iglesias-Rodriguez M.D."/>
            <person name="Jenkins J."/>
            <person name="Jones B.M."/>
            <person name="Lawson T."/>
            <person name="Leese F."/>
            <person name="Lindquist E."/>
            <person name="Lobanov A."/>
            <person name="Lomsadze A."/>
            <person name="Malik S.B."/>
            <person name="Marsh M.E."/>
            <person name="Mackinder L."/>
            <person name="Mock T."/>
            <person name="Mueller-Roeber B."/>
            <person name="Pagarete A."/>
            <person name="Parker M."/>
            <person name="Probert I."/>
            <person name="Quesneville H."/>
            <person name="Raines C."/>
            <person name="Rensing S.A."/>
            <person name="Riano-Pachon D.M."/>
            <person name="Richier S."/>
            <person name="Rokitta S."/>
            <person name="Shiraiwa Y."/>
            <person name="Soanes D.M."/>
            <person name="van der Giezen M."/>
            <person name="Wahlund T.M."/>
            <person name="Williams B."/>
            <person name="Wilson W."/>
            <person name="Wolfe G."/>
            <person name="Wurch L.L."/>
        </authorList>
    </citation>
    <scope>NUCLEOTIDE SEQUENCE</scope>
</reference>
<accession>A0A0D3JQX4</accession>
<evidence type="ECO:0000313" key="2">
    <source>
        <dbReference type="EnsemblProtists" id="EOD25909"/>
    </source>
</evidence>
<dbReference type="AlphaFoldDB" id="A0A0D3JQX4"/>
<organism evidence="2 3">
    <name type="scientific">Emiliania huxleyi (strain CCMP1516)</name>
    <dbReference type="NCBI Taxonomy" id="280463"/>
    <lineage>
        <taxon>Eukaryota</taxon>
        <taxon>Haptista</taxon>
        <taxon>Haptophyta</taxon>
        <taxon>Prymnesiophyceae</taxon>
        <taxon>Isochrysidales</taxon>
        <taxon>Noelaerhabdaceae</taxon>
        <taxon>Emiliania</taxon>
    </lineage>
</organism>
<dbReference type="HOGENOM" id="CLU_1828952_0_0_1"/>
<dbReference type="PaxDb" id="2903-EOD25909"/>
<keyword evidence="1" id="KW-0732">Signal</keyword>
<dbReference type="KEGG" id="ehx:EMIHUDRAFT_237306"/>
<dbReference type="RefSeq" id="XP_005778338.1">
    <property type="nucleotide sequence ID" value="XM_005778281.1"/>
</dbReference>
<name>A0A0D3JQX4_EMIH1</name>
<reference evidence="2" key="2">
    <citation type="submission" date="2024-10" db="UniProtKB">
        <authorList>
            <consortium name="EnsemblProtists"/>
        </authorList>
    </citation>
    <scope>IDENTIFICATION</scope>
</reference>